<feature type="transmembrane region" description="Helical" evidence="2">
    <location>
        <begin position="14"/>
        <end position="33"/>
    </location>
</feature>
<name>A0AAV8WHI4_9CUCU</name>
<evidence type="ECO:0000256" key="1">
    <source>
        <dbReference type="ARBA" id="ARBA00023002"/>
    </source>
</evidence>
<gene>
    <name evidence="3" type="ORF">NQ315_009864</name>
</gene>
<dbReference type="SUPFAM" id="SSF51735">
    <property type="entry name" value="NAD(P)-binding Rossmann-fold domains"/>
    <property type="match status" value="1"/>
</dbReference>
<dbReference type="Gene3D" id="3.40.50.720">
    <property type="entry name" value="NAD(P)-binding Rossmann-like Domain"/>
    <property type="match status" value="1"/>
</dbReference>
<dbReference type="InterPro" id="IPR020904">
    <property type="entry name" value="Sc_DH/Rdtase_CS"/>
</dbReference>
<dbReference type="PRINTS" id="PR00081">
    <property type="entry name" value="GDHRDH"/>
</dbReference>
<accession>A0AAV8WHI4</accession>
<dbReference type="EMBL" id="JANEYG010000001">
    <property type="protein sequence ID" value="KAJ8926009.1"/>
    <property type="molecule type" value="Genomic_DNA"/>
</dbReference>
<evidence type="ECO:0000313" key="3">
    <source>
        <dbReference type="EMBL" id="KAJ8926009.1"/>
    </source>
</evidence>
<dbReference type="PANTHER" id="PTHR43313">
    <property type="entry name" value="SHORT-CHAIN DEHYDROGENASE/REDUCTASE FAMILY 9C"/>
    <property type="match status" value="1"/>
</dbReference>
<dbReference type="Proteomes" id="UP001159042">
    <property type="component" value="Unassembled WGS sequence"/>
</dbReference>
<dbReference type="InterPro" id="IPR036291">
    <property type="entry name" value="NAD(P)-bd_dom_sf"/>
</dbReference>
<dbReference type="PROSITE" id="PS00061">
    <property type="entry name" value="ADH_SHORT"/>
    <property type="match status" value="1"/>
</dbReference>
<keyword evidence="4" id="KW-1185">Reference proteome</keyword>
<evidence type="ECO:0000256" key="2">
    <source>
        <dbReference type="SAM" id="Phobius"/>
    </source>
</evidence>
<dbReference type="PANTHER" id="PTHR43313:SF36">
    <property type="entry name" value="D-BETA-HYDROXYBUTYRATE DEHYDROGENASE, MITOCHONDRIAL"/>
    <property type="match status" value="1"/>
</dbReference>
<feature type="transmembrane region" description="Helical" evidence="2">
    <location>
        <begin position="45"/>
        <end position="63"/>
    </location>
</feature>
<evidence type="ECO:0000313" key="4">
    <source>
        <dbReference type="Proteomes" id="UP001159042"/>
    </source>
</evidence>
<dbReference type="Pfam" id="PF00106">
    <property type="entry name" value="adh_short"/>
    <property type="match status" value="1"/>
</dbReference>
<dbReference type="GO" id="GO:0016491">
    <property type="term" value="F:oxidoreductase activity"/>
    <property type="evidence" value="ECO:0007669"/>
    <property type="project" value="UniProtKB-KW"/>
</dbReference>
<dbReference type="AlphaFoldDB" id="A0AAV8WHI4"/>
<keyword evidence="1" id="KW-0560">Oxidoreductase</keyword>
<organism evidence="3 4">
    <name type="scientific">Exocentrus adspersus</name>
    <dbReference type="NCBI Taxonomy" id="1586481"/>
    <lineage>
        <taxon>Eukaryota</taxon>
        <taxon>Metazoa</taxon>
        <taxon>Ecdysozoa</taxon>
        <taxon>Arthropoda</taxon>
        <taxon>Hexapoda</taxon>
        <taxon>Insecta</taxon>
        <taxon>Pterygota</taxon>
        <taxon>Neoptera</taxon>
        <taxon>Endopterygota</taxon>
        <taxon>Coleoptera</taxon>
        <taxon>Polyphaga</taxon>
        <taxon>Cucujiformia</taxon>
        <taxon>Chrysomeloidea</taxon>
        <taxon>Cerambycidae</taxon>
        <taxon>Lamiinae</taxon>
        <taxon>Acanthocinini</taxon>
        <taxon>Exocentrus</taxon>
    </lineage>
</organism>
<proteinExistence type="predicted"/>
<keyword evidence="2" id="KW-0472">Membrane</keyword>
<reference evidence="3 4" key="1">
    <citation type="journal article" date="2023" name="Insect Mol. Biol.">
        <title>Genome sequencing provides insights into the evolution of gene families encoding plant cell wall-degrading enzymes in longhorned beetles.</title>
        <authorList>
            <person name="Shin N.R."/>
            <person name="Okamura Y."/>
            <person name="Kirsch R."/>
            <person name="Pauchet Y."/>
        </authorList>
    </citation>
    <scope>NUCLEOTIDE SEQUENCE [LARGE SCALE GENOMIC DNA]</scope>
    <source>
        <strain evidence="3">EAD_L_NR</strain>
    </source>
</reference>
<dbReference type="GO" id="GO:0008202">
    <property type="term" value="P:steroid metabolic process"/>
    <property type="evidence" value="ECO:0007669"/>
    <property type="project" value="TreeGrafter"/>
</dbReference>
<sequence length="386" mass="43437">MGSLSKNVYVAFEVVNELYTAMASGVLGMIVLIKHGITANQPMKTLSVLTITTLSFVFVSRYVEKLTPSKKKVVVITGCDSGLGYSIAQHAADMGFNVVAGFLSLESKGSKEIRNLYGSNIVQIQLDVSNQASVSAAVQTLEHYLKQNEGYCLHAVVNNAGVMVFGEFEWLTERLIQQQVEVNLLGTLKFTNALCPLLRQHKGRIITVTSHCAQATLPGLSVYGATKSALASWSDGVRVEMDKYGVKVITFIPGSFVLQSNIMANQLQYVQEMHDHFSEEQHSFYSSYFKKYNIYLSGIKPPPTPVKIDDRAMYEAFECTLLDKYPKVVYKHENLRYAFYHVLFKYSPWCLRDYFVTKFIQMPEYVPAKVTYSDEDLAEFDDLDDI</sequence>
<protein>
    <submittedName>
        <fullName evidence="3">Uncharacterized protein</fullName>
    </submittedName>
</protein>
<dbReference type="InterPro" id="IPR002347">
    <property type="entry name" value="SDR_fam"/>
</dbReference>
<keyword evidence="2" id="KW-0812">Transmembrane</keyword>
<keyword evidence="2" id="KW-1133">Transmembrane helix</keyword>
<comment type="caution">
    <text evidence="3">The sequence shown here is derived from an EMBL/GenBank/DDBJ whole genome shotgun (WGS) entry which is preliminary data.</text>
</comment>